<accession>A0A7W3VWG1</accession>
<gene>
    <name evidence="1" type="ORF">H4281_15145</name>
</gene>
<dbReference type="AlphaFoldDB" id="A0A7W3VWG1"/>
<sequence>MPEPYLNGSLVRDPARPRKRGLAGAARLGRVLHRRFAFALPPSGPRQLLTAAARWLVLGGIPRSTTFQVDSWPSAAR</sequence>
<evidence type="ECO:0000313" key="2">
    <source>
        <dbReference type="Proteomes" id="UP000526734"/>
    </source>
</evidence>
<organism evidence="1 2">
    <name type="scientific">Amycolatopsis dendrobii</name>
    <dbReference type="NCBI Taxonomy" id="2760662"/>
    <lineage>
        <taxon>Bacteria</taxon>
        <taxon>Bacillati</taxon>
        <taxon>Actinomycetota</taxon>
        <taxon>Actinomycetes</taxon>
        <taxon>Pseudonocardiales</taxon>
        <taxon>Pseudonocardiaceae</taxon>
        <taxon>Amycolatopsis</taxon>
    </lineage>
</organism>
<dbReference type="RefSeq" id="WP_182891515.1">
    <property type="nucleotide sequence ID" value="NZ_JACGZW010000004.1"/>
</dbReference>
<protein>
    <submittedName>
        <fullName evidence="1">Uncharacterized protein</fullName>
    </submittedName>
</protein>
<dbReference type="EMBL" id="JACGZW010000004">
    <property type="protein sequence ID" value="MBB1154476.1"/>
    <property type="molecule type" value="Genomic_DNA"/>
</dbReference>
<comment type="caution">
    <text evidence="1">The sequence shown here is derived from an EMBL/GenBank/DDBJ whole genome shotgun (WGS) entry which is preliminary data.</text>
</comment>
<keyword evidence="2" id="KW-1185">Reference proteome</keyword>
<dbReference type="Proteomes" id="UP000526734">
    <property type="component" value="Unassembled WGS sequence"/>
</dbReference>
<evidence type="ECO:0000313" key="1">
    <source>
        <dbReference type="EMBL" id="MBB1154476.1"/>
    </source>
</evidence>
<name>A0A7W3VWG1_9PSEU</name>
<proteinExistence type="predicted"/>
<reference evidence="1 2" key="1">
    <citation type="submission" date="2020-08" db="EMBL/GenBank/DDBJ databases">
        <title>Amycolatopsis sp. nov. DR6-1 isolated from Dendrobium heterocarpum.</title>
        <authorList>
            <person name="Tedsree N."/>
            <person name="Kuncharoen N."/>
            <person name="Likhitwitayawuid K."/>
            <person name="Tanasupawat S."/>
        </authorList>
    </citation>
    <scope>NUCLEOTIDE SEQUENCE [LARGE SCALE GENOMIC DNA]</scope>
    <source>
        <strain evidence="1 2">DR6-1</strain>
    </source>
</reference>